<organism evidence="1 2">
    <name type="scientific">Haloechinothrix aidingensis</name>
    <dbReference type="NCBI Taxonomy" id="2752311"/>
    <lineage>
        <taxon>Bacteria</taxon>
        <taxon>Bacillati</taxon>
        <taxon>Actinomycetota</taxon>
        <taxon>Actinomycetes</taxon>
        <taxon>Pseudonocardiales</taxon>
        <taxon>Pseudonocardiaceae</taxon>
        <taxon>Haloechinothrix</taxon>
    </lineage>
</organism>
<evidence type="ECO:0000313" key="1">
    <source>
        <dbReference type="EMBL" id="MBA0124399.1"/>
    </source>
</evidence>
<proteinExistence type="predicted"/>
<name>A0A838A7U4_9PSEU</name>
<dbReference type="AlphaFoldDB" id="A0A838A7U4"/>
<protein>
    <submittedName>
        <fullName evidence="1">Uncharacterized protein</fullName>
    </submittedName>
</protein>
<sequence>MTMYQHAMKTAARGPQAFCEWCGHTALEASLHQIVVADSSYVDPTDFTRDGRRRTHACCTEHASRLMDYGTRTWNDEQFWHAKLRRATRHCPQAVPTRTPEQLASQAGLTAEQLARALRWKDQLHGPHYHRPVHHLSTGR</sequence>
<comment type="caution">
    <text evidence="1">The sequence shown here is derived from an EMBL/GenBank/DDBJ whole genome shotgun (WGS) entry which is preliminary data.</text>
</comment>
<dbReference type="EMBL" id="JACCKD010000001">
    <property type="protein sequence ID" value="MBA0124399.1"/>
    <property type="molecule type" value="Genomic_DNA"/>
</dbReference>
<evidence type="ECO:0000313" key="2">
    <source>
        <dbReference type="Proteomes" id="UP000582974"/>
    </source>
</evidence>
<accession>A0A838A7U4</accession>
<dbReference type="Proteomes" id="UP000582974">
    <property type="component" value="Unassembled WGS sequence"/>
</dbReference>
<gene>
    <name evidence="1" type="ORF">H0B56_02455</name>
</gene>
<dbReference type="RefSeq" id="WP_180891269.1">
    <property type="nucleotide sequence ID" value="NZ_JACCKD010000001.1"/>
</dbReference>
<reference evidence="1 2" key="1">
    <citation type="submission" date="2020-07" db="EMBL/GenBank/DDBJ databases">
        <title>Genome of Haloechinothrix sp.</title>
        <authorList>
            <person name="Tang S.-K."/>
            <person name="Yang L."/>
            <person name="Zhu W.-Y."/>
        </authorList>
    </citation>
    <scope>NUCLEOTIDE SEQUENCE [LARGE SCALE GENOMIC DNA]</scope>
    <source>
        <strain evidence="1 2">YIM 98757</strain>
    </source>
</reference>
<keyword evidence="2" id="KW-1185">Reference proteome</keyword>